<feature type="signal peptide" evidence="2">
    <location>
        <begin position="1"/>
        <end position="22"/>
    </location>
</feature>
<keyword evidence="1" id="KW-0175">Coiled coil</keyword>
<gene>
    <name evidence="3" type="ORF">QNH39_03170</name>
</gene>
<keyword evidence="2" id="KW-0732">Signal</keyword>
<dbReference type="AlphaFoldDB" id="A0AA95MRZ6"/>
<keyword evidence="4" id="KW-1185">Reference proteome</keyword>
<dbReference type="PROSITE" id="PS51257">
    <property type="entry name" value="PROKAR_LIPOPROTEIN"/>
    <property type="match status" value="1"/>
</dbReference>
<sequence length="161" mass="18021">MKKALAAIVFPMIFLLAGCLGGDPVKDDLLNYVNKEMKQAVKLEAAAISAYEGVAGANYQDDQTMYDALTKVVIPNYNEFIKELDSVSIETDEVKEIHEIFITGADIQFKAFGKVKQALEDQDAALIEEANDMFADARKQIRDYKSKLDKLAKKHEVKIEK</sequence>
<evidence type="ECO:0000313" key="4">
    <source>
        <dbReference type="Proteomes" id="UP001178288"/>
    </source>
</evidence>
<name>A0AA95MRZ6_9BACI</name>
<feature type="coiled-coil region" evidence="1">
    <location>
        <begin position="127"/>
        <end position="154"/>
    </location>
</feature>
<dbReference type="EMBL" id="CP126114">
    <property type="protein sequence ID" value="WHY86890.1"/>
    <property type="molecule type" value="Genomic_DNA"/>
</dbReference>
<evidence type="ECO:0000256" key="2">
    <source>
        <dbReference type="SAM" id="SignalP"/>
    </source>
</evidence>
<evidence type="ECO:0008006" key="5">
    <source>
        <dbReference type="Google" id="ProtNLM"/>
    </source>
</evidence>
<feature type="chain" id="PRO_5041676686" description="Lipoprotein" evidence="2">
    <location>
        <begin position="23"/>
        <end position="161"/>
    </location>
</feature>
<dbReference type="SUPFAM" id="SSF144284">
    <property type="entry name" value="Sec2 N-terminal region"/>
    <property type="match status" value="1"/>
</dbReference>
<evidence type="ECO:0000256" key="1">
    <source>
        <dbReference type="SAM" id="Coils"/>
    </source>
</evidence>
<reference evidence="3" key="1">
    <citation type="submission" date="2023-05" db="EMBL/GenBank/DDBJ databases">
        <title>Comparative genomics of Bacillaceae isolates and their secondary metabolite potential.</title>
        <authorList>
            <person name="Song L."/>
            <person name="Nielsen L.J."/>
            <person name="Mohite O."/>
            <person name="Xu X."/>
            <person name="Weber T."/>
            <person name="Kovacs A.T."/>
        </authorList>
    </citation>
    <scope>NUCLEOTIDE SEQUENCE</scope>
    <source>
        <strain evidence="3">XLM17</strain>
    </source>
</reference>
<dbReference type="Proteomes" id="UP001178288">
    <property type="component" value="Chromosome"/>
</dbReference>
<dbReference type="KEGG" id="nnv:QNH39_03170"/>
<organism evidence="3 4">
    <name type="scientific">Neobacillus novalis</name>
    <dbReference type="NCBI Taxonomy" id="220687"/>
    <lineage>
        <taxon>Bacteria</taxon>
        <taxon>Bacillati</taxon>
        <taxon>Bacillota</taxon>
        <taxon>Bacilli</taxon>
        <taxon>Bacillales</taxon>
        <taxon>Bacillaceae</taxon>
        <taxon>Neobacillus</taxon>
    </lineage>
</organism>
<protein>
    <recommendedName>
        <fullName evidence="5">Lipoprotein</fullName>
    </recommendedName>
</protein>
<evidence type="ECO:0000313" key="3">
    <source>
        <dbReference type="EMBL" id="WHY86890.1"/>
    </source>
</evidence>
<accession>A0AA95MRZ6</accession>
<dbReference type="RefSeq" id="WP_066095915.1">
    <property type="nucleotide sequence ID" value="NZ_CP126114.1"/>
</dbReference>
<proteinExistence type="predicted"/>